<gene>
    <name evidence="2" type="ORF">ACFPFM_43110</name>
</gene>
<proteinExistence type="predicted"/>
<accession>A0ABV9YCQ4</accession>
<evidence type="ECO:0000256" key="1">
    <source>
        <dbReference type="SAM" id="MobiDB-lite"/>
    </source>
</evidence>
<name>A0ABV9YCQ4_9PSEU</name>
<dbReference type="RefSeq" id="WP_344037511.1">
    <property type="nucleotide sequence ID" value="NZ_BAAAKE010000007.1"/>
</dbReference>
<comment type="caution">
    <text evidence="2">The sequence shown here is derived from an EMBL/GenBank/DDBJ whole genome shotgun (WGS) entry which is preliminary data.</text>
</comment>
<feature type="region of interest" description="Disordered" evidence="1">
    <location>
        <begin position="1"/>
        <end position="28"/>
    </location>
</feature>
<evidence type="ECO:0000313" key="2">
    <source>
        <dbReference type="EMBL" id="MFC5060540.1"/>
    </source>
</evidence>
<reference evidence="3" key="1">
    <citation type="journal article" date="2019" name="Int. J. Syst. Evol. Microbiol.">
        <title>The Global Catalogue of Microorganisms (GCM) 10K type strain sequencing project: providing services to taxonomists for standard genome sequencing and annotation.</title>
        <authorList>
            <consortium name="The Broad Institute Genomics Platform"/>
            <consortium name="The Broad Institute Genome Sequencing Center for Infectious Disease"/>
            <person name="Wu L."/>
            <person name="Ma J."/>
        </authorList>
    </citation>
    <scope>NUCLEOTIDE SEQUENCE [LARGE SCALE GENOMIC DNA]</scope>
    <source>
        <strain evidence="3">KCTC 12848</strain>
    </source>
</reference>
<dbReference type="Proteomes" id="UP001595833">
    <property type="component" value="Unassembled WGS sequence"/>
</dbReference>
<sequence>MSVLADGSFGGRGSGSNTGSLAGPDWTAGVQLTVHSSASTSSR</sequence>
<organism evidence="2 3">
    <name type="scientific">Saccharothrix xinjiangensis</name>
    <dbReference type="NCBI Taxonomy" id="204798"/>
    <lineage>
        <taxon>Bacteria</taxon>
        <taxon>Bacillati</taxon>
        <taxon>Actinomycetota</taxon>
        <taxon>Actinomycetes</taxon>
        <taxon>Pseudonocardiales</taxon>
        <taxon>Pseudonocardiaceae</taxon>
        <taxon>Saccharothrix</taxon>
    </lineage>
</organism>
<dbReference type="EMBL" id="JBHSJB010000053">
    <property type="protein sequence ID" value="MFC5060540.1"/>
    <property type="molecule type" value="Genomic_DNA"/>
</dbReference>
<evidence type="ECO:0000313" key="3">
    <source>
        <dbReference type="Proteomes" id="UP001595833"/>
    </source>
</evidence>
<protein>
    <submittedName>
        <fullName evidence="2">Uncharacterized protein</fullName>
    </submittedName>
</protein>
<keyword evidence="3" id="KW-1185">Reference proteome</keyword>